<dbReference type="AlphaFoldDB" id="A0AAD4ZD54"/>
<evidence type="ECO:0000259" key="2">
    <source>
        <dbReference type="Pfam" id="PF25597"/>
    </source>
</evidence>
<feature type="domain" description="Retroviral polymerase SH3-like" evidence="2">
    <location>
        <begin position="9"/>
        <end position="65"/>
    </location>
</feature>
<sequence length="170" mass="20030">MRHLHVWDCKAEARIYNLQEKKHNLKTISCHFIGYPTRSKGFRFYYPTYGARIAETGCAKFIEYEENATGNEDFIFEKEDDVAVIKNDEHDVTPLISLSEIVLEPPQFEELVDQQEQAVENPKLDNPQEPVQPRRSDRPRRSTANLNYCNYKKQILTLEMRLIQQILKKL</sequence>
<proteinExistence type="predicted"/>
<evidence type="ECO:0000313" key="3">
    <source>
        <dbReference type="EMBL" id="KAI5342397.1"/>
    </source>
</evidence>
<evidence type="ECO:0000313" key="4">
    <source>
        <dbReference type="Proteomes" id="UP001054821"/>
    </source>
</evidence>
<reference evidence="3 4" key="1">
    <citation type="journal article" date="2022" name="G3 (Bethesda)">
        <title>Whole-genome sequence and methylome profiling of the almond [Prunus dulcis (Mill.) D.A. Webb] cultivar 'Nonpareil'.</title>
        <authorList>
            <person name="D'Amico-Willman K.M."/>
            <person name="Ouma W.Z."/>
            <person name="Meulia T."/>
            <person name="Sideli G.M."/>
            <person name="Gradziel T.M."/>
            <person name="Fresnedo-Ramirez J."/>
        </authorList>
    </citation>
    <scope>NUCLEOTIDE SEQUENCE [LARGE SCALE GENOMIC DNA]</scope>
    <source>
        <strain evidence="3">Clone GOH B32 T37-40</strain>
    </source>
</reference>
<evidence type="ECO:0000256" key="1">
    <source>
        <dbReference type="SAM" id="MobiDB-lite"/>
    </source>
</evidence>
<comment type="caution">
    <text evidence="3">The sequence shown here is derived from an EMBL/GenBank/DDBJ whole genome shotgun (WGS) entry which is preliminary data.</text>
</comment>
<dbReference type="Pfam" id="PF25597">
    <property type="entry name" value="SH3_retrovirus"/>
    <property type="match status" value="1"/>
</dbReference>
<gene>
    <name evidence="3" type="ORF">L3X38_010272</name>
</gene>
<name>A0AAD4ZD54_PRUDU</name>
<protein>
    <recommendedName>
        <fullName evidence="2">Retroviral polymerase SH3-like domain-containing protein</fullName>
    </recommendedName>
</protein>
<accession>A0AAD4ZD54</accession>
<organism evidence="3 4">
    <name type="scientific">Prunus dulcis</name>
    <name type="common">Almond</name>
    <name type="synonym">Amygdalus dulcis</name>
    <dbReference type="NCBI Taxonomy" id="3755"/>
    <lineage>
        <taxon>Eukaryota</taxon>
        <taxon>Viridiplantae</taxon>
        <taxon>Streptophyta</taxon>
        <taxon>Embryophyta</taxon>
        <taxon>Tracheophyta</taxon>
        <taxon>Spermatophyta</taxon>
        <taxon>Magnoliopsida</taxon>
        <taxon>eudicotyledons</taxon>
        <taxon>Gunneridae</taxon>
        <taxon>Pentapetalae</taxon>
        <taxon>rosids</taxon>
        <taxon>fabids</taxon>
        <taxon>Rosales</taxon>
        <taxon>Rosaceae</taxon>
        <taxon>Amygdaloideae</taxon>
        <taxon>Amygdaleae</taxon>
        <taxon>Prunus</taxon>
    </lineage>
</organism>
<dbReference type="InterPro" id="IPR057670">
    <property type="entry name" value="SH3_retrovirus"/>
</dbReference>
<dbReference type="EMBL" id="JAJFAZ020000002">
    <property type="protein sequence ID" value="KAI5342397.1"/>
    <property type="molecule type" value="Genomic_DNA"/>
</dbReference>
<dbReference type="Proteomes" id="UP001054821">
    <property type="component" value="Chromosome 2"/>
</dbReference>
<keyword evidence="4" id="KW-1185">Reference proteome</keyword>
<feature type="region of interest" description="Disordered" evidence="1">
    <location>
        <begin position="118"/>
        <end position="143"/>
    </location>
</feature>